<dbReference type="PANTHER" id="PTHR10434">
    <property type="entry name" value="1-ACYL-SN-GLYCEROL-3-PHOSPHATE ACYLTRANSFERASE"/>
    <property type="match status" value="1"/>
</dbReference>
<dbReference type="InterPro" id="IPR002123">
    <property type="entry name" value="Plipid/glycerol_acylTrfase"/>
</dbReference>
<dbReference type="PANTHER" id="PTHR10434:SF11">
    <property type="entry name" value="1-ACYL-SN-GLYCEROL-3-PHOSPHATE ACYLTRANSFERASE"/>
    <property type="match status" value="1"/>
</dbReference>
<evidence type="ECO:0000313" key="4">
    <source>
        <dbReference type="EMBL" id="CAB4539721.1"/>
    </source>
</evidence>
<dbReference type="SMART" id="SM00563">
    <property type="entry name" value="PlsC"/>
    <property type="match status" value="1"/>
</dbReference>
<accession>A0A6J6BKZ9</accession>
<reference evidence="4" key="1">
    <citation type="submission" date="2020-05" db="EMBL/GenBank/DDBJ databases">
        <authorList>
            <person name="Chiriac C."/>
            <person name="Salcher M."/>
            <person name="Ghai R."/>
            <person name="Kavagutti S V."/>
        </authorList>
    </citation>
    <scope>NUCLEOTIDE SEQUENCE</scope>
</reference>
<dbReference type="SUPFAM" id="SSF69593">
    <property type="entry name" value="Glycerol-3-phosphate (1)-acyltransferase"/>
    <property type="match status" value="1"/>
</dbReference>
<dbReference type="GO" id="GO:0006654">
    <property type="term" value="P:phosphatidic acid biosynthetic process"/>
    <property type="evidence" value="ECO:0007669"/>
    <property type="project" value="TreeGrafter"/>
</dbReference>
<feature type="domain" description="Phospholipid/glycerol acyltransferase" evidence="3">
    <location>
        <begin position="41"/>
        <end position="155"/>
    </location>
</feature>
<dbReference type="EMBL" id="CAEZSR010000004">
    <property type="protein sequence ID" value="CAB4539721.1"/>
    <property type="molecule type" value="Genomic_DNA"/>
</dbReference>
<sequence length="256" mass="28333">MNAEGAGKLQTRFRRVARPVASKLWRFHLEGFDRLPAEGPAILAPNHVSFLDSAFLMLQVPRNISFVGKAEYMDSWKTKFLFPAMGMIPIDRSGGDKSQAALDTAERVLRRGELFGIFPEGTRSRDGYLYKGRTGAARLALKVGCPIFPVGVIGTREIQPPDAKMPKVRMACTIRIGRPIKVERYLDRAEDHRVLRQITDELMFEIRELTGQEYRNVYAGKSADAESVPAPARIAHVSDEPVPVHGGIEMAGAAAS</sequence>
<dbReference type="Pfam" id="PF01553">
    <property type="entry name" value="Acyltransferase"/>
    <property type="match status" value="1"/>
</dbReference>
<dbReference type="GO" id="GO:0003841">
    <property type="term" value="F:1-acylglycerol-3-phosphate O-acyltransferase activity"/>
    <property type="evidence" value="ECO:0007669"/>
    <property type="project" value="TreeGrafter"/>
</dbReference>
<evidence type="ECO:0000259" key="3">
    <source>
        <dbReference type="SMART" id="SM00563"/>
    </source>
</evidence>
<dbReference type="AlphaFoldDB" id="A0A6J6BKZ9"/>
<organism evidence="4">
    <name type="scientific">freshwater metagenome</name>
    <dbReference type="NCBI Taxonomy" id="449393"/>
    <lineage>
        <taxon>unclassified sequences</taxon>
        <taxon>metagenomes</taxon>
        <taxon>ecological metagenomes</taxon>
    </lineage>
</organism>
<keyword evidence="2" id="KW-0012">Acyltransferase</keyword>
<dbReference type="CDD" id="cd07989">
    <property type="entry name" value="LPLAT_AGPAT-like"/>
    <property type="match status" value="1"/>
</dbReference>
<evidence type="ECO:0000256" key="2">
    <source>
        <dbReference type="ARBA" id="ARBA00023315"/>
    </source>
</evidence>
<name>A0A6J6BKZ9_9ZZZZ</name>
<evidence type="ECO:0000256" key="1">
    <source>
        <dbReference type="ARBA" id="ARBA00022679"/>
    </source>
</evidence>
<protein>
    <submittedName>
        <fullName evidence="4">Unannotated protein</fullName>
    </submittedName>
</protein>
<keyword evidence="1" id="KW-0808">Transferase</keyword>
<proteinExistence type="predicted"/>
<dbReference type="GO" id="GO:0005886">
    <property type="term" value="C:plasma membrane"/>
    <property type="evidence" value="ECO:0007669"/>
    <property type="project" value="TreeGrafter"/>
</dbReference>
<gene>
    <name evidence="4" type="ORF">UFOPK1493_00197</name>
</gene>